<dbReference type="PANTHER" id="PTHR33909">
    <property type="entry name" value="SEC TRANSLOCON ACCESSORY COMPLEX SUBUNIT YAJC"/>
    <property type="match status" value="1"/>
</dbReference>
<evidence type="ECO:0000256" key="7">
    <source>
        <dbReference type="ARBA" id="ARBA00022927"/>
    </source>
</evidence>
<keyword evidence="10 11" id="KW-0472">Membrane</keyword>
<sequence length="115" mass="12345">MPGLLAEIGVLFAQDAGGGSSLLIYMLPIPFLFFFLIWLPQQQQEKKRKGLLDALKKNDRVVTIGGLYGTVISIDPAGDKLVLRIDDDKGVKVTMSRSSVARVVEGAAQKGADAS</sequence>
<evidence type="ECO:0000256" key="4">
    <source>
        <dbReference type="ARBA" id="ARBA00022448"/>
    </source>
</evidence>
<evidence type="ECO:0000256" key="11">
    <source>
        <dbReference type="SAM" id="Phobius"/>
    </source>
</evidence>
<dbReference type="RefSeq" id="WP_148595939.1">
    <property type="nucleotide sequence ID" value="NZ_CP042997.1"/>
</dbReference>
<keyword evidence="4" id="KW-0813">Transport</keyword>
<name>A0A5B9W7W8_9BACT</name>
<evidence type="ECO:0000256" key="6">
    <source>
        <dbReference type="ARBA" id="ARBA00022692"/>
    </source>
</evidence>
<dbReference type="PANTHER" id="PTHR33909:SF1">
    <property type="entry name" value="SEC TRANSLOCON ACCESSORY COMPLEX SUBUNIT YAJC"/>
    <property type="match status" value="1"/>
</dbReference>
<keyword evidence="8 11" id="KW-1133">Transmembrane helix</keyword>
<keyword evidence="6 11" id="KW-0812">Transmembrane</keyword>
<dbReference type="Pfam" id="PF02699">
    <property type="entry name" value="YajC"/>
    <property type="match status" value="1"/>
</dbReference>
<dbReference type="GO" id="GO:0015031">
    <property type="term" value="P:protein transport"/>
    <property type="evidence" value="ECO:0007669"/>
    <property type="project" value="UniProtKB-KW"/>
</dbReference>
<protein>
    <recommendedName>
        <fullName evidence="3">Sec translocon accessory complex subunit YajC</fullName>
    </recommendedName>
</protein>
<comment type="similarity">
    <text evidence="2">Belongs to the YajC family.</text>
</comment>
<organism evidence="12 13">
    <name type="scientific">Aquisphaera giovannonii</name>
    <dbReference type="NCBI Taxonomy" id="406548"/>
    <lineage>
        <taxon>Bacteria</taxon>
        <taxon>Pseudomonadati</taxon>
        <taxon>Planctomycetota</taxon>
        <taxon>Planctomycetia</taxon>
        <taxon>Isosphaerales</taxon>
        <taxon>Isosphaeraceae</taxon>
        <taxon>Aquisphaera</taxon>
    </lineage>
</organism>
<gene>
    <name evidence="12" type="ORF">OJF2_47890</name>
</gene>
<proteinExistence type="inferred from homology"/>
<dbReference type="Proteomes" id="UP000324233">
    <property type="component" value="Chromosome"/>
</dbReference>
<comment type="subcellular location">
    <subcellularLocation>
        <location evidence="1">Cell membrane</location>
        <topology evidence="1">Single-pass membrane protein</topology>
    </subcellularLocation>
</comment>
<evidence type="ECO:0000256" key="9">
    <source>
        <dbReference type="ARBA" id="ARBA00023010"/>
    </source>
</evidence>
<dbReference type="SMART" id="SM01323">
    <property type="entry name" value="YajC"/>
    <property type="match status" value="1"/>
</dbReference>
<dbReference type="GO" id="GO:0005886">
    <property type="term" value="C:plasma membrane"/>
    <property type="evidence" value="ECO:0007669"/>
    <property type="project" value="UniProtKB-SubCell"/>
</dbReference>
<evidence type="ECO:0000313" key="12">
    <source>
        <dbReference type="EMBL" id="QEH36229.1"/>
    </source>
</evidence>
<dbReference type="PRINTS" id="PR01853">
    <property type="entry name" value="YAJCTRNLCASE"/>
</dbReference>
<keyword evidence="5" id="KW-1003">Cell membrane</keyword>
<evidence type="ECO:0000313" key="13">
    <source>
        <dbReference type="Proteomes" id="UP000324233"/>
    </source>
</evidence>
<dbReference type="OrthoDB" id="9800132at2"/>
<feature type="transmembrane region" description="Helical" evidence="11">
    <location>
        <begin position="20"/>
        <end position="39"/>
    </location>
</feature>
<dbReference type="InterPro" id="IPR003849">
    <property type="entry name" value="Preprotein_translocase_YajC"/>
</dbReference>
<dbReference type="AlphaFoldDB" id="A0A5B9W7W8"/>
<reference evidence="12 13" key="1">
    <citation type="submission" date="2019-08" db="EMBL/GenBank/DDBJ databases">
        <title>Deep-cultivation of Planctomycetes and their phenomic and genomic characterization uncovers novel biology.</title>
        <authorList>
            <person name="Wiegand S."/>
            <person name="Jogler M."/>
            <person name="Boedeker C."/>
            <person name="Pinto D."/>
            <person name="Vollmers J."/>
            <person name="Rivas-Marin E."/>
            <person name="Kohn T."/>
            <person name="Peeters S.H."/>
            <person name="Heuer A."/>
            <person name="Rast P."/>
            <person name="Oberbeckmann S."/>
            <person name="Bunk B."/>
            <person name="Jeske O."/>
            <person name="Meyerdierks A."/>
            <person name="Storesund J.E."/>
            <person name="Kallscheuer N."/>
            <person name="Luecker S."/>
            <person name="Lage O.M."/>
            <person name="Pohl T."/>
            <person name="Merkel B.J."/>
            <person name="Hornburger P."/>
            <person name="Mueller R.-W."/>
            <person name="Bruemmer F."/>
            <person name="Labrenz M."/>
            <person name="Spormann A.M."/>
            <person name="Op den Camp H."/>
            <person name="Overmann J."/>
            <person name="Amann R."/>
            <person name="Jetten M.S.M."/>
            <person name="Mascher T."/>
            <person name="Medema M.H."/>
            <person name="Devos D.P."/>
            <person name="Kaster A.-K."/>
            <person name="Ovreas L."/>
            <person name="Rohde M."/>
            <person name="Galperin M.Y."/>
            <person name="Jogler C."/>
        </authorList>
    </citation>
    <scope>NUCLEOTIDE SEQUENCE [LARGE SCALE GENOMIC DNA]</scope>
    <source>
        <strain evidence="12 13">OJF2</strain>
    </source>
</reference>
<evidence type="ECO:0000256" key="10">
    <source>
        <dbReference type="ARBA" id="ARBA00023136"/>
    </source>
</evidence>
<dbReference type="KEGG" id="agv:OJF2_47890"/>
<evidence type="ECO:0000256" key="2">
    <source>
        <dbReference type="ARBA" id="ARBA00006742"/>
    </source>
</evidence>
<keyword evidence="7" id="KW-0653">Protein transport</keyword>
<dbReference type="NCBIfam" id="TIGR00739">
    <property type="entry name" value="yajC"/>
    <property type="match status" value="1"/>
</dbReference>
<dbReference type="EMBL" id="CP042997">
    <property type="protein sequence ID" value="QEH36229.1"/>
    <property type="molecule type" value="Genomic_DNA"/>
</dbReference>
<evidence type="ECO:0000256" key="5">
    <source>
        <dbReference type="ARBA" id="ARBA00022475"/>
    </source>
</evidence>
<evidence type="ECO:0000256" key="3">
    <source>
        <dbReference type="ARBA" id="ARBA00014962"/>
    </source>
</evidence>
<accession>A0A5B9W7W8</accession>
<keyword evidence="13" id="KW-1185">Reference proteome</keyword>
<keyword evidence="9" id="KW-0811">Translocation</keyword>
<evidence type="ECO:0000256" key="1">
    <source>
        <dbReference type="ARBA" id="ARBA00004162"/>
    </source>
</evidence>
<evidence type="ECO:0000256" key="8">
    <source>
        <dbReference type="ARBA" id="ARBA00022989"/>
    </source>
</evidence>